<dbReference type="Pfam" id="PF20074">
    <property type="entry name" value="DUF6470"/>
    <property type="match status" value="1"/>
</dbReference>
<sequence>MSGMKLLNIRQQLPRLGVQPAVMPRYETVRERGGLEIDQTAGRRALGMYPPVELSGRLAELARQAVLEGTARVAREGDRYAAIHTGEDVIVELAFESMFRPKGVALDPPPSEPPRLRYTPDRVTRHWKLGEVAYRMEQEGKVTKLWLSDYDVNRDFDLEG</sequence>
<protein>
    <submittedName>
        <fullName evidence="1">Uncharacterized protein</fullName>
    </submittedName>
</protein>
<accession>A0A1U9KAK0</accession>
<dbReference type="AlphaFoldDB" id="A0A1U9KAK0"/>
<evidence type="ECO:0000313" key="2">
    <source>
        <dbReference type="Proteomes" id="UP000188603"/>
    </source>
</evidence>
<name>A0A1U9KAK0_9BACL</name>
<dbReference type="STRING" id="1471761.B0W44_16390"/>
<organism evidence="1 2">
    <name type="scientific">Novibacillus thermophilus</name>
    <dbReference type="NCBI Taxonomy" id="1471761"/>
    <lineage>
        <taxon>Bacteria</taxon>
        <taxon>Bacillati</taxon>
        <taxon>Bacillota</taxon>
        <taxon>Bacilli</taxon>
        <taxon>Bacillales</taxon>
        <taxon>Thermoactinomycetaceae</taxon>
        <taxon>Novibacillus</taxon>
    </lineage>
</organism>
<dbReference type="OrthoDB" id="2112831at2"/>
<evidence type="ECO:0000313" key="1">
    <source>
        <dbReference type="EMBL" id="AQS57095.1"/>
    </source>
</evidence>
<dbReference type="EMBL" id="CP019699">
    <property type="protein sequence ID" value="AQS57095.1"/>
    <property type="molecule type" value="Genomic_DNA"/>
</dbReference>
<gene>
    <name evidence="1" type="ORF">B0W44_16390</name>
</gene>
<dbReference type="Proteomes" id="UP000188603">
    <property type="component" value="Chromosome"/>
</dbReference>
<keyword evidence="2" id="KW-1185">Reference proteome</keyword>
<dbReference type="KEGG" id="ntr:B0W44_16390"/>
<proteinExistence type="predicted"/>
<reference evidence="1 2" key="1">
    <citation type="journal article" date="2015" name="Int. J. Syst. Evol. Microbiol.">
        <title>Novibacillus thermophilus gen. nov., sp. nov., a Gram-staining-negative and moderately thermophilic member of the family Thermoactinomycetaceae.</title>
        <authorList>
            <person name="Yang G."/>
            <person name="Chen J."/>
            <person name="Zhou S."/>
        </authorList>
    </citation>
    <scope>NUCLEOTIDE SEQUENCE [LARGE SCALE GENOMIC DNA]</scope>
    <source>
        <strain evidence="1 2">SG-1</strain>
    </source>
</reference>
<dbReference type="InterPro" id="IPR045527">
    <property type="entry name" value="DUF6470"/>
</dbReference>